<name>A0AAD5Q7J3_PYTIN</name>
<dbReference type="InterPro" id="IPR014710">
    <property type="entry name" value="RmlC-like_jellyroll"/>
</dbReference>
<evidence type="ECO:0000256" key="5">
    <source>
        <dbReference type="SAM" id="MobiDB-lite"/>
    </source>
</evidence>
<dbReference type="GO" id="GO:0005524">
    <property type="term" value="F:ATP binding"/>
    <property type="evidence" value="ECO:0007669"/>
    <property type="project" value="UniProtKB-KW"/>
</dbReference>
<dbReference type="GO" id="GO:0005886">
    <property type="term" value="C:plasma membrane"/>
    <property type="evidence" value="ECO:0007669"/>
    <property type="project" value="TreeGrafter"/>
</dbReference>
<evidence type="ECO:0000256" key="2">
    <source>
        <dbReference type="ARBA" id="ARBA00022741"/>
    </source>
</evidence>
<feature type="compositionally biased region" description="Pro residues" evidence="5">
    <location>
        <begin position="48"/>
        <end position="57"/>
    </location>
</feature>
<dbReference type="SUPFAM" id="SSF56112">
    <property type="entry name" value="Protein kinase-like (PK-like)"/>
    <property type="match status" value="1"/>
</dbReference>
<dbReference type="PROSITE" id="PS50290">
    <property type="entry name" value="PI3_4_KINASE_3"/>
    <property type="match status" value="1"/>
</dbReference>
<dbReference type="GO" id="GO:0043491">
    <property type="term" value="P:phosphatidylinositol 3-kinase/protein kinase B signal transduction"/>
    <property type="evidence" value="ECO:0007669"/>
    <property type="project" value="TreeGrafter"/>
</dbReference>
<dbReference type="SUPFAM" id="SSF51206">
    <property type="entry name" value="cAMP-binding domain-like"/>
    <property type="match status" value="1"/>
</dbReference>
<dbReference type="GO" id="GO:0016303">
    <property type="term" value="F:1-phosphatidylinositol-3-kinase activity"/>
    <property type="evidence" value="ECO:0007669"/>
    <property type="project" value="TreeGrafter"/>
</dbReference>
<keyword evidence="4" id="KW-0067">ATP-binding</keyword>
<dbReference type="SMART" id="SM00146">
    <property type="entry name" value="PI3Kc"/>
    <property type="match status" value="1"/>
</dbReference>
<dbReference type="GO" id="GO:0016477">
    <property type="term" value="P:cell migration"/>
    <property type="evidence" value="ECO:0007669"/>
    <property type="project" value="TreeGrafter"/>
</dbReference>
<dbReference type="Pfam" id="PF00454">
    <property type="entry name" value="PI3_PI4_kinase"/>
    <property type="match status" value="1"/>
</dbReference>
<comment type="caution">
    <text evidence="7">The sequence shown here is derived from an EMBL/GenBank/DDBJ whole genome shotgun (WGS) entry which is preliminary data.</text>
</comment>
<keyword evidence="8" id="KW-1185">Reference proteome</keyword>
<evidence type="ECO:0000259" key="6">
    <source>
        <dbReference type="PROSITE" id="PS50290"/>
    </source>
</evidence>
<feature type="region of interest" description="Disordered" evidence="5">
    <location>
        <begin position="16"/>
        <end position="66"/>
    </location>
</feature>
<dbReference type="Gene3D" id="1.10.1070.11">
    <property type="entry name" value="Phosphatidylinositol 3-/4-kinase, catalytic domain"/>
    <property type="match status" value="1"/>
</dbReference>
<keyword evidence="3" id="KW-0418">Kinase</keyword>
<evidence type="ECO:0000313" key="8">
    <source>
        <dbReference type="Proteomes" id="UP001209570"/>
    </source>
</evidence>
<dbReference type="InterPro" id="IPR015433">
    <property type="entry name" value="PI3/4_kinase"/>
</dbReference>
<dbReference type="PROSITE" id="PS00916">
    <property type="entry name" value="PI3_4_KINASE_2"/>
    <property type="match status" value="1"/>
</dbReference>
<dbReference type="FunFam" id="1.10.1070.11:FF:000001">
    <property type="entry name" value="Phosphatidylinositol 4,5-bisphosphate 3-kinase catalytic subunit"/>
    <property type="match status" value="1"/>
</dbReference>
<gene>
    <name evidence="7" type="ORF">P43SY_005656</name>
</gene>
<protein>
    <recommendedName>
        <fullName evidence="6">PI3K/PI4K catalytic domain-containing protein</fullName>
    </recommendedName>
</protein>
<organism evidence="7 8">
    <name type="scientific">Pythium insidiosum</name>
    <name type="common">Pythiosis disease agent</name>
    <dbReference type="NCBI Taxonomy" id="114742"/>
    <lineage>
        <taxon>Eukaryota</taxon>
        <taxon>Sar</taxon>
        <taxon>Stramenopiles</taxon>
        <taxon>Oomycota</taxon>
        <taxon>Peronosporomycetes</taxon>
        <taxon>Pythiales</taxon>
        <taxon>Pythiaceae</taxon>
        <taxon>Pythium</taxon>
    </lineage>
</organism>
<evidence type="ECO:0000256" key="3">
    <source>
        <dbReference type="ARBA" id="ARBA00022777"/>
    </source>
</evidence>
<keyword evidence="2" id="KW-0547">Nucleotide-binding</keyword>
<dbReference type="GO" id="GO:0005737">
    <property type="term" value="C:cytoplasm"/>
    <property type="evidence" value="ECO:0007669"/>
    <property type="project" value="TreeGrafter"/>
</dbReference>
<proteinExistence type="predicted"/>
<dbReference type="GO" id="GO:0005942">
    <property type="term" value="C:phosphatidylinositol 3-kinase complex"/>
    <property type="evidence" value="ECO:0007669"/>
    <property type="project" value="TreeGrafter"/>
</dbReference>
<dbReference type="EMBL" id="JAKCXM010000391">
    <property type="protein sequence ID" value="KAJ0394697.1"/>
    <property type="molecule type" value="Genomic_DNA"/>
</dbReference>
<evidence type="ECO:0000256" key="4">
    <source>
        <dbReference type="ARBA" id="ARBA00022840"/>
    </source>
</evidence>
<keyword evidence="1" id="KW-0808">Transferase</keyword>
<dbReference type="Gene3D" id="2.60.120.10">
    <property type="entry name" value="Jelly Rolls"/>
    <property type="match status" value="1"/>
</dbReference>
<dbReference type="GO" id="GO:0048015">
    <property type="term" value="P:phosphatidylinositol-mediated signaling"/>
    <property type="evidence" value="ECO:0007669"/>
    <property type="project" value="TreeGrafter"/>
</dbReference>
<dbReference type="Proteomes" id="UP001209570">
    <property type="component" value="Unassembled WGS sequence"/>
</dbReference>
<dbReference type="GO" id="GO:0035005">
    <property type="term" value="F:1-phosphatidylinositol-4-phosphate 3-kinase activity"/>
    <property type="evidence" value="ECO:0007669"/>
    <property type="project" value="TreeGrafter"/>
</dbReference>
<dbReference type="InterPro" id="IPR018490">
    <property type="entry name" value="cNMP-bd_dom_sf"/>
</dbReference>
<accession>A0AAD5Q7J3</accession>
<feature type="domain" description="PI3K/PI4K catalytic" evidence="6">
    <location>
        <begin position="34"/>
        <end position="413"/>
    </location>
</feature>
<dbReference type="InterPro" id="IPR036940">
    <property type="entry name" value="PI3/4_kinase_cat_sf"/>
</dbReference>
<dbReference type="AlphaFoldDB" id="A0AAD5Q7J3"/>
<dbReference type="PANTHER" id="PTHR10048:SF14">
    <property type="entry name" value="LD28067P"/>
    <property type="match status" value="1"/>
</dbReference>
<dbReference type="InterPro" id="IPR018936">
    <property type="entry name" value="PI3/4_kinase_CS"/>
</dbReference>
<evidence type="ECO:0000256" key="1">
    <source>
        <dbReference type="ARBA" id="ARBA00022679"/>
    </source>
</evidence>
<evidence type="ECO:0000313" key="7">
    <source>
        <dbReference type="EMBL" id="KAJ0394697.1"/>
    </source>
</evidence>
<dbReference type="PANTHER" id="PTHR10048">
    <property type="entry name" value="PHOSPHATIDYLINOSITOL KINASE"/>
    <property type="match status" value="1"/>
</dbReference>
<sequence length="425" mass="47192">METSVAVASTDLTLSFDDASGVAPSKRRGVGVGESAEETRDAAATVPPSAPAEPSSPPKTHGEVKENRWKLAFRQLMFMKQMNMQVNDRNKNEIELRQQNITPLSLICSVPFFNTFGASDIQRLVDACKRVPLRPGGTLHLPPTDVLADQQFFIVISGHLAFANGDTDNAQAIQLANLSPKFKLGIGDYFAIHRLSNARVIAMEPVEYLQISMKVIRDISDSVAASIESERTDMYLQLCGNYKLEIRQSVFVMKKLEAVAARNFVRSCAGYCVATYVLGIGDRHNDNIMLQRSGKLFHIDFGHFLGNFKTKLGFKRERAPFVFTPAMLHVMGGKTSKHYSEFKRLACEAFKVLRSHSNLLITLLVLALTCGTPELTCEDDIKWVHQTLMLGLSDDEALEQFQGLIEVALNTKTTQFNDAVHLLAH</sequence>
<reference evidence="7" key="1">
    <citation type="submission" date="2021-12" db="EMBL/GenBank/DDBJ databases">
        <title>Prjna785345.</title>
        <authorList>
            <person name="Rujirawat T."/>
            <person name="Krajaejun T."/>
        </authorList>
    </citation>
    <scope>NUCLEOTIDE SEQUENCE</scope>
    <source>
        <strain evidence="7">Pi057C3</strain>
    </source>
</reference>
<dbReference type="InterPro" id="IPR011009">
    <property type="entry name" value="Kinase-like_dom_sf"/>
</dbReference>
<dbReference type="InterPro" id="IPR000403">
    <property type="entry name" value="PI3/4_kinase_cat_dom"/>
</dbReference>